<comment type="caution">
    <text evidence="2">The sequence shown here is derived from an EMBL/GenBank/DDBJ whole genome shotgun (WGS) entry which is preliminary data.</text>
</comment>
<evidence type="ECO:0000313" key="3">
    <source>
        <dbReference type="Proteomes" id="UP000741282"/>
    </source>
</evidence>
<evidence type="ECO:0000313" key="2">
    <source>
        <dbReference type="EMBL" id="MCA9376868.1"/>
    </source>
</evidence>
<dbReference type="AlphaFoldDB" id="A0A955I556"/>
<evidence type="ECO:0000256" key="1">
    <source>
        <dbReference type="SAM" id="Phobius"/>
    </source>
</evidence>
<feature type="transmembrane region" description="Helical" evidence="1">
    <location>
        <begin position="117"/>
        <end position="136"/>
    </location>
</feature>
<feature type="transmembrane region" description="Helical" evidence="1">
    <location>
        <begin position="187"/>
        <end position="206"/>
    </location>
</feature>
<keyword evidence="1" id="KW-0472">Membrane</keyword>
<sequence length="219" mass="24836">MELLRKYSAEGMLIFLCIYLLGAFTGPLLQKFGHPELGQKVTAIYRVFCHQRVERSMFILGQEGFIRFYSLDELEAKGVIPAENPYVPKALSTSIYGHPYVGNDQVGYKVALCIRDLAIYVALVAFGLIYILKYRISGKDLPYTFKWGLILALMLPMMLDGGFQLIAEIFDLSWVPDAYFASIWKRIITGGLFGVGFGMLIFPNLISSNNMLYNKQEDR</sequence>
<name>A0A955I556_9BACT</name>
<gene>
    <name evidence="2" type="ORF">KC685_03030</name>
</gene>
<accession>A0A955I556</accession>
<keyword evidence="1" id="KW-0812">Transmembrane</keyword>
<organism evidence="2 3">
    <name type="scientific">Candidatus Dojkabacteria bacterium</name>
    <dbReference type="NCBI Taxonomy" id="2099670"/>
    <lineage>
        <taxon>Bacteria</taxon>
        <taxon>Candidatus Dojkabacteria</taxon>
    </lineage>
</organism>
<keyword evidence="1" id="KW-1133">Transmembrane helix</keyword>
<feature type="transmembrane region" description="Helical" evidence="1">
    <location>
        <begin position="12"/>
        <end position="29"/>
    </location>
</feature>
<protein>
    <submittedName>
        <fullName evidence="2">DUF2085 domain-containing protein</fullName>
    </submittedName>
</protein>
<dbReference type="Pfam" id="PF09858">
    <property type="entry name" value="DUF2085"/>
    <property type="match status" value="1"/>
</dbReference>
<dbReference type="InterPro" id="IPR019206">
    <property type="entry name" value="DUF2085_TM"/>
</dbReference>
<dbReference type="Proteomes" id="UP000741282">
    <property type="component" value="Unassembled WGS sequence"/>
</dbReference>
<dbReference type="EMBL" id="JAGQLN010000009">
    <property type="protein sequence ID" value="MCA9376868.1"/>
    <property type="molecule type" value="Genomic_DNA"/>
</dbReference>
<proteinExistence type="predicted"/>
<feature type="transmembrane region" description="Helical" evidence="1">
    <location>
        <begin position="148"/>
        <end position="167"/>
    </location>
</feature>
<reference evidence="2" key="1">
    <citation type="submission" date="2020-04" db="EMBL/GenBank/DDBJ databases">
        <authorList>
            <person name="Zhang T."/>
        </authorList>
    </citation>
    <scope>NUCLEOTIDE SEQUENCE</scope>
    <source>
        <strain evidence="2">HKST-UBA17</strain>
    </source>
</reference>
<reference evidence="2" key="2">
    <citation type="journal article" date="2021" name="Microbiome">
        <title>Successional dynamics and alternative stable states in a saline activated sludge microbial community over 9 years.</title>
        <authorList>
            <person name="Wang Y."/>
            <person name="Ye J."/>
            <person name="Ju F."/>
            <person name="Liu L."/>
            <person name="Boyd J.A."/>
            <person name="Deng Y."/>
            <person name="Parks D.H."/>
            <person name="Jiang X."/>
            <person name="Yin X."/>
            <person name="Woodcroft B.J."/>
            <person name="Tyson G.W."/>
            <person name="Hugenholtz P."/>
            <person name="Polz M.F."/>
            <person name="Zhang T."/>
        </authorList>
    </citation>
    <scope>NUCLEOTIDE SEQUENCE</scope>
    <source>
        <strain evidence="2">HKST-UBA17</strain>
    </source>
</reference>